<organism evidence="1 2">
    <name type="scientific">Panagrolaimus sp. PS1159</name>
    <dbReference type="NCBI Taxonomy" id="55785"/>
    <lineage>
        <taxon>Eukaryota</taxon>
        <taxon>Metazoa</taxon>
        <taxon>Ecdysozoa</taxon>
        <taxon>Nematoda</taxon>
        <taxon>Chromadorea</taxon>
        <taxon>Rhabditida</taxon>
        <taxon>Tylenchina</taxon>
        <taxon>Panagrolaimomorpha</taxon>
        <taxon>Panagrolaimoidea</taxon>
        <taxon>Panagrolaimidae</taxon>
        <taxon>Panagrolaimus</taxon>
    </lineage>
</organism>
<proteinExistence type="predicted"/>
<accession>A0AC35FNP1</accession>
<evidence type="ECO:0000313" key="1">
    <source>
        <dbReference type="Proteomes" id="UP000887580"/>
    </source>
</evidence>
<evidence type="ECO:0000313" key="2">
    <source>
        <dbReference type="WBParaSite" id="PS1159_v2.g18849.t1"/>
    </source>
</evidence>
<dbReference type="WBParaSite" id="PS1159_v2.g18849.t1">
    <property type="protein sequence ID" value="PS1159_v2.g18849.t1"/>
    <property type="gene ID" value="PS1159_v2.g18849"/>
</dbReference>
<sequence length="347" mass="37815">MACAFLFTIFNALFLLIGFSSTVKENKLPLIVSTWGNKDFQAAAQKSLDRIRISPSHRLLALVEGLSECENRQCDTTVGYGGSPDEDGETTLDAMLMDGPGQKMGAVADLREVKQVAAVAWSVMNHTKHSFIVGNQATEFALKMGFHKHSLKTELSIKMHQDWLKAKCQPNFWKNVSPDPRQKCGPYKPLSNTHSAEDRDRSFSKYSHDTIGMIIIDKNMDVSVGTSTNGARNKIAGRVGDSALPGAGGYVDNLVGGASATGDGDIMMRFLPSFLAVEKMRSGASPQKAAEIAIMRIKEHYPNFFGAVVCGNIKGEHGAACNGMPIFQYVAANADEKHVKVYEVKCF</sequence>
<dbReference type="Proteomes" id="UP000887580">
    <property type="component" value="Unplaced"/>
</dbReference>
<name>A0AC35FNP1_9BILA</name>
<reference evidence="2" key="1">
    <citation type="submission" date="2022-11" db="UniProtKB">
        <authorList>
            <consortium name="WormBaseParasite"/>
        </authorList>
    </citation>
    <scope>IDENTIFICATION</scope>
</reference>
<protein>
    <submittedName>
        <fullName evidence="2">Aspartylglucosaminidase</fullName>
    </submittedName>
</protein>